<protein>
    <recommendedName>
        <fullName evidence="1">N-acetyltransferase domain-containing protein</fullName>
    </recommendedName>
</protein>
<comment type="caution">
    <text evidence="2">The sequence shown here is derived from an EMBL/GenBank/DDBJ whole genome shotgun (WGS) entry which is preliminary data.</text>
</comment>
<evidence type="ECO:0000313" key="2">
    <source>
        <dbReference type="EMBL" id="CAG5069290.1"/>
    </source>
</evidence>
<evidence type="ECO:0000313" key="3">
    <source>
        <dbReference type="Proteomes" id="UP000679725"/>
    </source>
</evidence>
<name>A0ABN7RA92_9BACT</name>
<dbReference type="EMBL" id="CAJRAU010000002">
    <property type="protein sequence ID" value="CAG5069290.1"/>
    <property type="molecule type" value="Genomic_DNA"/>
</dbReference>
<evidence type="ECO:0000259" key="1">
    <source>
        <dbReference type="PROSITE" id="PS51186"/>
    </source>
</evidence>
<dbReference type="InterPro" id="IPR016181">
    <property type="entry name" value="Acyl_CoA_acyltransferase"/>
</dbReference>
<keyword evidence="3" id="KW-1185">Reference proteome</keyword>
<dbReference type="InterPro" id="IPR000182">
    <property type="entry name" value="GNAT_dom"/>
</dbReference>
<dbReference type="Gene3D" id="3.40.630.30">
    <property type="match status" value="1"/>
</dbReference>
<feature type="domain" description="N-acetyltransferase" evidence="1">
    <location>
        <begin position="23"/>
        <end position="192"/>
    </location>
</feature>
<dbReference type="Proteomes" id="UP000679725">
    <property type="component" value="Unassembled WGS sequence"/>
</dbReference>
<dbReference type="CDD" id="cd04301">
    <property type="entry name" value="NAT_SF"/>
    <property type="match status" value="1"/>
</dbReference>
<gene>
    <name evidence="2" type="ORF">DYBT9623_02026</name>
</gene>
<reference evidence="2 3" key="1">
    <citation type="submission" date="2021-04" db="EMBL/GenBank/DDBJ databases">
        <authorList>
            <person name="Rodrigo-Torres L."/>
            <person name="Arahal R. D."/>
            <person name="Lucena T."/>
        </authorList>
    </citation>
    <scope>NUCLEOTIDE SEQUENCE [LARGE SCALE GENOMIC DNA]</scope>
    <source>
        <strain evidence="2 3">CECT 9623</strain>
    </source>
</reference>
<sequence length="193" mass="22059">MNATLNTPLFMKSKFEIENSEFLLTKLDYPERLDEMGALRVAAWKEEQGISKDFFSHKLWLDDEDLLAHHWVITHNKVIVAAARMSFHQEYSSVPHANLFDETLLGQFAEGPFASLNRLVVLPGFRGKGFSGVLDQARIQFAQSQGARSIIAQPIASRIKPLEDLGFVYLGKIKPLYQMPERQIYFMIKDLSK</sequence>
<dbReference type="SUPFAM" id="SSF55729">
    <property type="entry name" value="Acyl-CoA N-acyltransferases (Nat)"/>
    <property type="match status" value="1"/>
</dbReference>
<dbReference type="Pfam" id="PF00583">
    <property type="entry name" value="Acetyltransf_1"/>
    <property type="match status" value="1"/>
</dbReference>
<accession>A0ABN7RA92</accession>
<dbReference type="PROSITE" id="PS51186">
    <property type="entry name" value="GNAT"/>
    <property type="match status" value="1"/>
</dbReference>
<proteinExistence type="predicted"/>
<organism evidence="2 3">
    <name type="scientific">Dyadobacter linearis</name>
    <dbReference type="NCBI Taxonomy" id="2823330"/>
    <lineage>
        <taxon>Bacteria</taxon>
        <taxon>Pseudomonadati</taxon>
        <taxon>Bacteroidota</taxon>
        <taxon>Cytophagia</taxon>
        <taxon>Cytophagales</taxon>
        <taxon>Spirosomataceae</taxon>
        <taxon>Dyadobacter</taxon>
    </lineage>
</organism>